<accession>A0A6G1KUQ6</accession>
<proteinExistence type="predicted"/>
<dbReference type="Pfam" id="PF13933">
    <property type="entry name" value="HRXXH"/>
    <property type="match status" value="1"/>
</dbReference>
<dbReference type="GO" id="GO:0005576">
    <property type="term" value="C:extracellular region"/>
    <property type="evidence" value="ECO:0007669"/>
    <property type="project" value="TreeGrafter"/>
</dbReference>
<dbReference type="GO" id="GO:0005178">
    <property type="term" value="F:integrin binding"/>
    <property type="evidence" value="ECO:0007669"/>
    <property type="project" value="TreeGrafter"/>
</dbReference>
<dbReference type="PANTHER" id="PTHR39399:SF1">
    <property type="entry name" value="PROTEIN ZPS1"/>
    <property type="match status" value="1"/>
</dbReference>
<dbReference type="OrthoDB" id="4689212at2759"/>
<feature type="chain" id="PRO_5026021873" evidence="1">
    <location>
        <begin position="17"/>
        <end position="259"/>
    </location>
</feature>
<dbReference type="GO" id="GO:0008270">
    <property type="term" value="F:zinc ion binding"/>
    <property type="evidence" value="ECO:0007669"/>
    <property type="project" value="TreeGrafter"/>
</dbReference>
<dbReference type="InterPro" id="IPR024079">
    <property type="entry name" value="MetalloPept_cat_dom_sf"/>
</dbReference>
<dbReference type="AlphaFoldDB" id="A0A6G1KUQ6"/>
<dbReference type="Gene3D" id="3.40.390.10">
    <property type="entry name" value="Collagenase (Catalytic Domain)"/>
    <property type="match status" value="1"/>
</dbReference>
<dbReference type="GO" id="GO:0008237">
    <property type="term" value="F:metallopeptidase activity"/>
    <property type="evidence" value="ECO:0007669"/>
    <property type="project" value="InterPro"/>
</dbReference>
<dbReference type="GO" id="GO:0009277">
    <property type="term" value="C:fungal-type cell wall"/>
    <property type="evidence" value="ECO:0007669"/>
    <property type="project" value="TreeGrafter"/>
</dbReference>
<dbReference type="SUPFAM" id="SSF55486">
    <property type="entry name" value="Metalloproteases ('zincins'), catalytic domain"/>
    <property type="match status" value="1"/>
</dbReference>
<evidence type="ECO:0000259" key="2">
    <source>
        <dbReference type="Pfam" id="PF13933"/>
    </source>
</evidence>
<feature type="signal peptide" evidence="1">
    <location>
        <begin position="1"/>
        <end position="16"/>
    </location>
</feature>
<dbReference type="Proteomes" id="UP000799436">
    <property type="component" value="Unassembled WGS sequence"/>
</dbReference>
<protein>
    <submittedName>
        <fullName evidence="3">Zincin</fullName>
    </submittedName>
</protein>
<dbReference type="InterPro" id="IPR029482">
    <property type="entry name" value="HRXXH"/>
</dbReference>
<gene>
    <name evidence="3" type="ORF">EJ03DRAFT_42437</name>
</gene>
<feature type="domain" description="Putative peptidase" evidence="2">
    <location>
        <begin position="8"/>
        <end position="249"/>
    </location>
</feature>
<dbReference type="GO" id="GO:0009986">
    <property type="term" value="C:cell surface"/>
    <property type="evidence" value="ECO:0007669"/>
    <property type="project" value="TreeGrafter"/>
</dbReference>
<evidence type="ECO:0000313" key="4">
    <source>
        <dbReference type="Proteomes" id="UP000799436"/>
    </source>
</evidence>
<evidence type="ECO:0000313" key="3">
    <source>
        <dbReference type="EMBL" id="KAF2764052.1"/>
    </source>
</evidence>
<dbReference type="EMBL" id="ML995943">
    <property type="protein sequence ID" value="KAF2764052.1"/>
    <property type="molecule type" value="Genomic_DNA"/>
</dbReference>
<evidence type="ECO:0000256" key="1">
    <source>
        <dbReference type="SAM" id="SignalP"/>
    </source>
</evidence>
<keyword evidence="1" id="KW-0732">Signal</keyword>
<dbReference type="InterPro" id="IPR039124">
    <property type="entry name" value="PRA1-like"/>
</dbReference>
<reference evidence="3" key="1">
    <citation type="journal article" date="2020" name="Stud. Mycol.">
        <title>101 Dothideomycetes genomes: a test case for predicting lifestyles and emergence of pathogens.</title>
        <authorList>
            <person name="Haridas S."/>
            <person name="Albert R."/>
            <person name="Binder M."/>
            <person name="Bloem J."/>
            <person name="Labutti K."/>
            <person name="Salamov A."/>
            <person name="Andreopoulos B."/>
            <person name="Baker S."/>
            <person name="Barry K."/>
            <person name="Bills G."/>
            <person name="Bluhm B."/>
            <person name="Cannon C."/>
            <person name="Castanera R."/>
            <person name="Culley D."/>
            <person name="Daum C."/>
            <person name="Ezra D."/>
            <person name="Gonzalez J."/>
            <person name="Henrissat B."/>
            <person name="Kuo A."/>
            <person name="Liang C."/>
            <person name="Lipzen A."/>
            <person name="Lutzoni F."/>
            <person name="Magnuson J."/>
            <person name="Mondo S."/>
            <person name="Nolan M."/>
            <person name="Ohm R."/>
            <person name="Pangilinan J."/>
            <person name="Park H.-J."/>
            <person name="Ramirez L."/>
            <person name="Alfaro M."/>
            <person name="Sun H."/>
            <person name="Tritt A."/>
            <person name="Yoshinaga Y."/>
            <person name="Zwiers L.-H."/>
            <person name="Turgeon B."/>
            <person name="Goodwin S."/>
            <person name="Spatafora J."/>
            <person name="Crous P."/>
            <person name="Grigoriev I."/>
        </authorList>
    </citation>
    <scope>NUCLEOTIDE SEQUENCE</scope>
    <source>
        <strain evidence="3">CBS 116005</strain>
    </source>
</reference>
<keyword evidence="4" id="KW-1185">Reference proteome</keyword>
<name>A0A6G1KUQ6_9PEZI</name>
<sequence length="259" mass="28186">MIFPTTLLALAATALAAPSERRDSPALALVQQQQATTPALWSDGWVQEYPIHASCNTTETALLRQAFGELKLLAQHAKDHIRRFGNSSSYFVKYFGHAATAEPAGWFDKVLNNDKAGVLFRCDDVDGNCALHADSWAGHSRGENASDETVICERSFTTRWPLAGLCGYGYTVAGGSDAAYFASDLMHRLFHTEKIGETVVRHYYDTYEDVLAVAKNDSAVAVRNSASLRYFALDVYAYDIAVPGVGCTGVPPPEGTSHE</sequence>
<dbReference type="PANTHER" id="PTHR39399">
    <property type="entry name" value="PROTEIN ZPS1"/>
    <property type="match status" value="1"/>
</dbReference>
<organism evidence="3 4">
    <name type="scientific">Teratosphaeria nubilosa</name>
    <dbReference type="NCBI Taxonomy" id="161662"/>
    <lineage>
        <taxon>Eukaryota</taxon>
        <taxon>Fungi</taxon>
        <taxon>Dikarya</taxon>
        <taxon>Ascomycota</taxon>
        <taxon>Pezizomycotina</taxon>
        <taxon>Dothideomycetes</taxon>
        <taxon>Dothideomycetidae</taxon>
        <taxon>Mycosphaerellales</taxon>
        <taxon>Teratosphaeriaceae</taxon>
        <taxon>Teratosphaeria</taxon>
    </lineage>
</organism>